<sequence length="74" mass="8022">MSAEVFRSSIDTGCSRITSTNELRDSNKTTTTSTNILLIKKSSNGQNLDDGLSTGQSQVKLMPILESAENEDKI</sequence>
<dbReference type="AlphaFoldDB" id="A0A8S2UTS6"/>
<evidence type="ECO:0000313" key="1">
    <source>
        <dbReference type="EMBL" id="CAF4349474.1"/>
    </source>
</evidence>
<organism evidence="1 2">
    <name type="scientific">Rotaria magnacalcarata</name>
    <dbReference type="NCBI Taxonomy" id="392030"/>
    <lineage>
        <taxon>Eukaryota</taxon>
        <taxon>Metazoa</taxon>
        <taxon>Spiralia</taxon>
        <taxon>Gnathifera</taxon>
        <taxon>Rotifera</taxon>
        <taxon>Eurotatoria</taxon>
        <taxon>Bdelloidea</taxon>
        <taxon>Philodinida</taxon>
        <taxon>Philodinidae</taxon>
        <taxon>Rotaria</taxon>
    </lineage>
</organism>
<accession>A0A8S2UTS6</accession>
<name>A0A8S2UTS6_9BILA</name>
<gene>
    <name evidence="1" type="ORF">SMN809_LOCUS28175</name>
</gene>
<evidence type="ECO:0000313" key="2">
    <source>
        <dbReference type="Proteomes" id="UP000676336"/>
    </source>
</evidence>
<feature type="non-terminal residue" evidence="1">
    <location>
        <position position="74"/>
    </location>
</feature>
<reference evidence="1" key="1">
    <citation type="submission" date="2021-02" db="EMBL/GenBank/DDBJ databases">
        <authorList>
            <person name="Nowell W R."/>
        </authorList>
    </citation>
    <scope>NUCLEOTIDE SEQUENCE</scope>
</reference>
<protein>
    <submittedName>
        <fullName evidence="1">Uncharacterized protein</fullName>
    </submittedName>
</protein>
<comment type="caution">
    <text evidence="1">The sequence shown here is derived from an EMBL/GenBank/DDBJ whole genome shotgun (WGS) entry which is preliminary data.</text>
</comment>
<dbReference type="EMBL" id="CAJOBI010046346">
    <property type="protein sequence ID" value="CAF4349474.1"/>
    <property type="molecule type" value="Genomic_DNA"/>
</dbReference>
<proteinExistence type="predicted"/>
<dbReference type="Proteomes" id="UP000676336">
    <property type="component" value="Unassembled WGS sequence"/>
</dbReference>